<evidence type="ECO:0000256" key="2">
    <source>
        <dbReference type="ARBA" id="ARBA00022475"/>
    </source>
</evidence>
<protein>
    <submittedName>
        <fullName evidence="8">Membrane protein</fullName>
    </submittedName>
</protein>
<feature type="transmembrane region" description="Helical" evidence="6">
    <location>
        <begin position="150"/>
        <end position="171"/>
    </location>
</feature>
<comment type="subcellular location">
    <subcellularLocation>
        <location evidence="1">Cell membrane</location>
        <topology evidence="1">Multi-pass membrane protein</topology>
    </subcellularLocation>
</comment>
<dbReference type="GeneID" id="69687757"/>
<evidence type="ECO:0000256" key="5">
    <source>
        <dbReference type="ARBA" id="ARBA00023136"/>
    </source>
</evidence>
<dbReference type="InterPro" id="IPR000620">
    <property type="entry name" value="EamA_dom"/>
</dbReference>
<feature type="transmembrane region" description="Helical" evidence="6">
    <location>
        <begin position="99"/>
        <end position="117"/>
    </location>
</feature>
<keyword evidence="9" id="KW-1185">Reference proteome</keyword>
<keyword evidence="5 6" id="KW-0472">Membrane</keyword>
<accession>A0ABQ4VLR9</accession>
<dbReference type="Gene3D" id="1.10.3730.20">
    <property type="match status" value="1"/>
</dbReference>
<evidence type="ECO:0000256" key="4">
    <source>
        <dbReference type="ARBA" id="ARBA00022989"/>
    </source>
</evidence>
<gene>
    <name evidence="8" type="ORF">PA42_07660</name>
</gene>
<sequence>MAHIALTEKTAMIGLVVGCIIFGLGSLIVAYVPIGAYAIAFWRLLVAAIIFYILASLFKQIAPISKQAKHYALISGAFLGLDLALWHESIYAVGPGISTLLNSLQIFWLSAIGFFWFHERQSKLQLFSLCLAVFGVALIGSPEFKQNQNALWGFISGIVSGLMLALSMVYIRKTQQAAVTPIFPLMFRVSVGGMLILLLPALWLNSTQLYPTTWEQVGLVLVYGAIMQCLAWGMIAYSIPLLSLSVTGLLLLSEPVAALIIDYVLLHKAINGLQWCGAFLTMLAIYLGSLRPNKTEHKKI</sequence>
<dbReference type="PANTHER" id="PTHR32322:SF18">
    <property type="entry name" value="S-ADENOSYLMETHIONINE_S-ADENOSYLHOMOCYSTEINE TRANSPORTER"/>
    <property type="match status" value="1"/>
</dbReference>
<organism evidence="8 9">
    <name type="scientific">Pasteurella canis</name>
    <dbReference type="NCBI Taxonomy" id="753"/>
    <lineage>
        <taxon>Bacteria</taxon>
        <taxon>Pseudomonadati</taxon>
        <taxon>Pseudomonadota</taxon>
        <taxon>Gammaproteobacteria</taxon>
        <taxon>Pasteurellales</taxon>
        <taxon>Pasteurellaceae</taxon>
        <taxon>Pasteurella</taxon>
    </lineage>
</organism>
<name>A0ABQ4VLR9_9PAST</name>
<feature type="transmembrane region" description="Helical" evidence="6">
    <location>
        <begin position="40"/>
        <end position="58"/>
    </location>
</feature>
<feature type="transmembrane region" description="Helical" evidence="6">
    <location>
        <begin position="124"/>
        <end position="144"/>
    </location>
</feature>
<evidence type="ECO:0000259" key="7">
    <source>
        <dbReference type="Pfam" id="PF00892"/>
    </source>
</evidence>
<feature type="transmembrane region" description="Helical" evidence="6">
    <location>
        <begin position="183"/>
        <end position="204"/>
    </location>
</feature>
<comment type="caution">
    <text evidence="8">The sequence shown here is derived from an EMBL/GenBank/DDBJ whole genome shotgun (WGS) entry which is preliminary data.</text>
</comment>
<reference evidence="8" key="1">
    <citation type="submission" date="2024-05" db="EMBL/GenBank/DDBJ databases">
        <title>Determining zoonotic pasteurella genome.</title>
        <authorList>
            <person name="Maeda T."/>
            <person name="Takahashi T."/>
            <person name="Yoshida H."/>
        </authorList>
    </citation>
    <scope>NUCLEOTIDE SEQUENCE</scope>
    <source>
        <strain evidence="8">PA42</strain>
    </source>
</reference>
<feature type="transmembrane region" description="Helical" evidence="6">
    <location>
        <begin position="216"/>
        <end position="237"/>
    </location>
</feature>
<dbReference type="EMBL" id="BPUX01000010">
    <property type="protein sequence ID" value="GJH42592.1"/>
    <property type="molecule type" value="Genomic_DNA"/>
</dbReference>
<evidence type="ECO:0000313" key="8">
    <source>
        <dbReference type="EMBL" id="GJH42592.1"/>
    </source>
</evidence>
<dbReference type="InterPro" id="IPR050638">
    <property type="entry name" value="AA-Vitamin_Transporters"/>
</dbReference>
<evidence type="ECO:0000256" key="3">
    <source>
        <dbReference type="ARBA" id="ARBA00022692"/>
    </source>
</evidence>
<feature type="transmembrane region" description="Helical" evidence="6">
    <location>
        <begin position="70"/>
        <end position="87"/>
    </location>
</feature>
<evidence type="ECO:0000256" key="1">
    <source>
        <dbReference type="ARBA" id="ARBA00004651"/>
    </source>
</evidence>
<proteinExistence type="predicted"/>
<dbReference type="Proteomes" id="UP001052140">
    <property type="component" value="Unassembled WGS sequence"/>
</dbReference>
<evidence type="ECO:0000256" key="6">
    <source>
        <dbReference type="SAM" id="Phobius"/>
    </source>
</evidence>
<dbReference type="Pfam" id="PF00892">
    <property type="entry name" value="EamA"/>
    <property type="match status" value="2"/>
</dbReference>
<feature type="domain" description="EamA" evidence="7">
    <location>
        <begin position="152"/>
        <end position="287"/>
    </location>
</feature>
<feature type="transmembrane region" description="Helical" evidence="6">
    <location>
        <begin position="272"/>
        <end position="290"/>
    </location>
</feature>
<feature type="domain" description="EamA" evidence="7">
    <location>
        <begin position="11"/>
        <end position="139"/>
    </location>
</feature>
<evidence type="ECO:0000313" key="9">
    <source>
        <dbReference type="Proteomes" id="UP001052140"/>
    </source>
</evidence>
<dbReference type="PANTHER" id="PTHR32322">
    <property type="entry name" value="INNER MEMBRANE TRANSPORTER"/>
    <property type="match status" value="1"/>
</dbReference>
<keyword evidence="3 6" id="KW-0812">Transmembrane</keyword>
<dbReference type="InterPro" id="IPR037185">
    <property type="entry name" value="EmrE-like"/>
</dbReference>
<feature type="transmembrane region" description="Helical" evidence="6">
    <location>
        <begin position="244"/>
        <end position="266"/>
    </location>
</feature>
<dbReference type="RefSeq" id="WP_202384063.1">
    <property type="nucleotide sequence ID" value="NZ_BPUX01000010.1"/>
</dbReference>
<dbReference type="SUPFAM" id="SSF103481">
    <property type="entry name" value="Multidrug resistance efflux transporter EmrE"/>
    <property type="match status" value="2"/>
</dbReference>
<feature type="transmembrane region" description="Helical" evidence="6">
    <location>
        <begin position="12"/>
        <end position="34"/>
    </location>
</feature>
<keyword evidence="4 6" id="KW-1133">Transmembrane helix</keyword>
<keyword evidence="2" id="KW-1003">Cell membrane</keyword>